<name>A0ABV0K0T4_9CYAN</name>
<dbReference type="EMBL" id="JAMPKX010000002">
    <property type="protein sequence ID" value="MEP0946389.1"/>
    <property type="molecule type" value="Genomic_DNA"/>
</dbReference>
<reference evidence="1 2" key="1">
    <citation type="submission" date="2022-04" db="EMBL/GenBank/DDBJ databases">
        <title>Positive selection, recombination, and allopatry shape intraspecific diversity of widespread and dominant cyanobacteria.</title>
        <authorList>
            <person name="Wei J."/>
            <person name="Shu W."/>
            <person name="Hu C."/>
        </authorList>
    </citation>
    <scope>NUCLEOTIDE SEQUENCE [LARGE SCALE GENOMIC DNA]</scope>
    <source>
        <strain evidence="1 2">DQ-A4</strain>
    </source>
</reference>
<dbReference type="Proteomes" id="UP001482513">
    <property type="component" value="Unassembled WGS sequence"/>
</dbReference>
<proteinExistence type="predicted"/>
<organism evidence="1 2">
    <name type="scientific">Leptolyngbya subtilissima DQ-A4</name>
    <dbReference type="NCBI Taxonomy" id="2933933"/>
    <lineage>
        <taxon>Bacteria</taxon>
        <taxon>Bacillati</taxon>
        <taxon>Cyanobacteriota</taxon>
        <taxon>Cyanophyceae</taxon>
        <taxon>Leptolyngbyales</taxon>
        <taxon>Leptolyngbyaceae</taxon>
        <taxon>Leptolyngbya group</taxon>
        <taxon>Leptolyngbya</taxon>
    </lineage>
</organism>
<keyword evidence="2" id="KW-1185">Reference proteome</keyword>
<gene>
    <name evidence="1" type="ORF">NC992_05855</name>
</gene>
<evidence type="ECO:0000313" key="2">
    <source>
        <dbReference type="Proteomes" id="UP001482513"/>
    </source>
</evidence>
<accession>A0ABV0K0T4</accession>
<dbReference type="RefSeq" id="WP_277882380.1">
    <property type="nucleotide sequence ID" value="NZ_JAMPKX010000002.1"/>
</dbReference>
<comment type="caution">
    <text evidence="1">The sequence shown here is derived from an EMBL/GenBank/DDBJ whole genome shotgun (WGS) entry which is preliminary data.</text>
</comment>
<sequence>MYTTLAVERVRQTIGTAVTVIHTPSRRLTMDSRELAQFIEARDGISKPWLLVLLRLKKLEERKDTTPPELYMEELQALHKELMGLGEWWVGNEDELFNP</sequence>
<evidence type="ECO:0000313" key="1">
    <source>
        <dbReference type="EMBL" id="MEP0946389.1"/>
    </source>
</evidence>
<protein>
    <submittedName>
        <fullName evidence="1">Uncharacterized protein</fullName>
    </submittedName>
</protein>